<dbReference type="InterPro" id="IPR006442">
    <property type="entry name" value="Antitoxin_Phd/YefM"/>
</dbReference>
<name>A0ABW2YX42_9SPHI</name>
<sequence length="95" mass="11130">MPYLYFILNEIPMITTYSDFRQQLKSWLDKVRNDHAPLFVTNAKGEDVVVLSKSDYESMEETFYLLKNPNNAARLLKGISDYNQGLAHERKLIEE</sequence>
<dbReference type="Gene3D" id="1.10.1220.170">
    <property type="match status" value="1"/>
</dbReference>
<dbReference type="Proteomes" id="UP001596958">
    <property type="component" value="Unassembled WGS sequence"/>
</dbReference>
<reference evidence="4" key="1">
    <citation type="journal article" date="2019" name="Int. J. Syst. Evol. Microbiol.">
        <title>The Global Catalogue of Microorganisms (GCM) 10K type strain sequencing project: providing services to taxonomists for standard genome sequencing and annotation.</title>
        <authorList>
            <consortium name="The Broad Institute Genomics Platform"/>
            <consortium name="The Broad Institute Genome Sequencing Center for Infectious Disease"/>
            <person name="Wu L."/>
            <person name="Ma J."/>
        </authorList>
    </citation>
    <scope>NUCLEOTIDE SEQUENCE [LARGE SCALE GENOMIC DNA]</scope>
    <source>
        <strain evidence="4">CCUG 63418</strain>
    </source>
</reference>
<organism evidence="3 4">
    <name type="scientific">Mucilaginibacter calamicampi</name>
    <dbReference type="NCBI Taxonomy" id="1302352"/>
    <lineage>
        <taxon>Bacteria</taxon>
        <taxon>Pseudomonadati</taxon>
        <taxon>Bacteroidota</taxon>
        <taxon>Sphingobacteriia</taxon>
        <taxon>Sphingobacteriales</taxon>
        <taxon>Sphingobacteriaceae</taxon>
        <taxon>Mucilaginibacter</taxon>
    </lineage>
</organism>
<dbReference type="EMBL" id="JBHTHU010000010">
    <property type="protein sequence ID" value="MFD0751061.1"/>
    <property type="molecule type" value="Genomic_DNA"/>
</dbReference>
<keyword evidence="4" id="KW-1185">Reference proteome</keyword>
<dbReference type="NCBIfam" id="TIGR01552">
    <property type="entry name" value="phd_fam"/>
    <property type="match status" value="1"/>
</dbReference>
<dbReference type="PANTHER" id="PTHR33713">
    <property type="entry name" value="ANTITOXIN YAFN-RELATED"/>
    <property type="match status" value="1"/>
</dbReference>
<dbReference type="InterPro" id="IPR036165">
    <property type="entry name" value="YefM-like_sf"/>
</dbReference>
<dbReference type="InterPro" id="IPR051405">
    <property type="entry name" value="phD/YefM_antitoxin"/>
</dbReference>
<evidence type="ECO:0000256" key="2">
    <source>
        <dbReference type="RuleBase" id="RU362080"/>
    </source>
</evidence>
<protein>
    <recommendedName>
        <fullName evidence="2">Antitoxin</fullName>
    </recommendedName>
</protein>
<proteinExistence type="inferred from homology"/>
<dbReference type="PANTHER" id="PTHR33713:SF6">
    <property type="entry name" value="ANTITOXIN YEFM"/>
    <property type="match status" value="1"/>
</dbReference>
<comment type="function">
    <text evidence="2">Antitoxin component of a type II toxin-antitoxin (TA) system.</text>
</comment>
<comment type="caution">
    <text evidence="3">The sequence shown here is derived from an EMBL/GenBank/DDBJ whole genome shotgun (WGS) entry which is preliminary data.</text>
</comment>
<evidence type="ECO:0000313" key="4">
    <source>
        <dbReference type="Proteomes" id="UP001596958"/>
    </source>
</evidence>
<evidence type="ECO:0000313" key="3">
    <source>
        <dbReference type="EMBL" id="MFD0751061.1"/>
    </source>
</evidence>
<comment type="similarity">
    <text evidence="1 2">Belongs to the phD/YefM antitoxin family.</text>
</comment>
<dbReference type="Gene3D" id="3.40.1620.10">
    <property type="entry name" value="YefM-like domain"/>
    <property type="match status" value="1"/>
</dbReference>
<gene>
    <name evidence="3" type="ORF">ACFQZS_12975</name>
</gene>
<dbReference type="RefSeq" id="WP_377100888.1">
    <property type="nucleotide sequence ID" value="NZ_JBHTHU010000010.1"/>
</dbReference>
<evidence type="ECO:0000256" key="1">
    <source>
        <dbReference type="ARBA" id="ARBA00009981"/>
    </source>
</evidence>
<dbReference type="SUPFAM" id="SSF143120">
    <property type="entry name" value="YefM-like"/>
    <property type="match status" value="1"/>
</dbReference>
<dbReference type="Pfam" id="PF02604">
    <property type="entry name" value="PhdYeFM_antitox"/>
    <property type="match status" value="1"/>
</dbReference>
<accession>A0ABW2YX42</accession>